<dbReference type="InterPro" id="IPR001173">
    <property type="entry name" value="Glyco_trans_2-like"/>
</dbReference>
<keyword evidence="4 11" id="KW-0808">Transferase</keyword>
<comment type="cofactor">
    <cofactor evidence="1">
        <name>Mg(2+)</name>
        <dbReference type="ChEBI" id="CHEBI:18420"/>
    </cofactor>
</comment>
<accession>A0A6I3SBM1</accession>
<comment type="catalytic activity">
    <reaction evidence="9">
        <text>an NDP-alpha-D-glucose + (2R)-3-phosphoglycerate = (2R)-2-O-(alpha-D-glucopyranosyl)-3-phospho-glycerate + a ribonucleoside 5'-diphosphate + H(+)</text>
        <dbReference type="Rhea" id="RHEA:47244"/>
        <dbReference type="ChEBI" id="CHEBI:15378"/>
        <dbReference type="ChEBI" id="CHEBI:57930"/>
        <dbReference type="ChEBI" id="CHEBI:58272"/>
        <dbReference type="ChEBI" id="CHEBI:62600"/>
        <dbReference type="ChEBI" id="CHEBI:76533"/>
        <dbReference type="EC" id="2.4.1.266"/>
    </reaction>
    <physiologicalReaction direction="left-to-right" evidence="9">
        <dbReference type="Rhea" id="RHEA:47245"/>
    </physiologicalReaction>
</comment>
<keyword evidence="5" id="KW-0460">Magnesium</keyword>
<name>A0A6I3SBM1_HELMO</name>
<evidence type="ECO:0000256" key="7">
    <source>
        <dbReference type="ARBA" id="ARBA00040894"/>
    </source>
</evidence>
<evidence type="ECO:0000313" key="12">
    <source>
        <dbReference type="Proteomes" id="UP000430670"/>
    </source>
</evidence>
<evidence type="ECO:0000259" key="10">
    <source>
        <dbReference type="Pfam" id="PF00535"/>
    </source>
</evidence>
<dbReference type="InterPro" id="IPR029044">
    <property type="entry name" value="Nucleotide-diphossugar_trans"/>
</dbReference>
<comment type="similarity">
    <text evidence="2">Belongs to the glycosyltransferase 2 family.</text>
</comment>
<dbReference type="Pfam" id="PF00535">
    <property type="entry name" value="Glycos_transf_2"/>
    <property type="match status" value="1"/>
</dbReference>
<feature type="domain" description="Glycosyltransferase 2-like" evidence="10">
    <location>
        <begin position="4"/>
        <end position="127"/>
    </location>
</feature>
<dbReference type="Gene3D" id="3.90.550.10">
    <property type="entry name" value="Spore Coat Polysaccharide Biosynthesis Protein SpsA, Chain A"/>
    <property type="match status" value="1"/>
</dbReference>
<dbReference type="SUPFAM" id="SSF53448">
    <property type="entry name" value="Nucleotide-diphospho-sugar transferases"/>
    <property type="match status" value="1"/>
</dbReference>
<dbReference type="InterPro" id="IPR050256">
    <property type="entry name" value="Glycosyltransferase_2"/>
</dbReference>
<keyword evidence="12" id="KW-1185">Reference proteome</keyword>
<keyword evidence="3" id="KW-0328">Glycosyltransferase</keyword>
<evidence type="ECO:0000256" key="3">
    <source>
        <dbReference type="ARBA" id="ARBA00022676"/>
    </source>
</evidence>
<evidence type="ECO:0000256" key="4">
    <source>
        <dbReference type="ARBA" id="ARBA00022679"/>
    </source>
</evidence>
<dbReference type="PANTHER" id="PTHR48090">
    <property type="entry name" value="UNDECAPRENYL-PHOSPHATE 4-DEOXY-4-FORMAMIDO-L-ARABINOSE TRANSFERASE-RELATED"/>
    <property type="match status" value="1"/>
</dbReference>
<dbReference type="EC" id="2.4.1.266" evidence="6"/>
<evidence type="ECO:0000256" key="9">
    <source>
        <dbReference type="ARBA" id="ARBA00048997"/>
    </source>
</evidence>
<organism evidence="11 12">
    <name type="scientific">Heliobacterium mobile</name>
    <name type="common">Heliobacillus mobilis</name>
    <dbReference type="NCBI Taxonomy" id="28064"/>
    <lineage>
        <taxon>Bacteria</taxon>
        <taxon>Bacillati</taxon>
        <taxon>Bacillota</taxon>
        <taxon>Clostridia</taxon>
        <taxon>Eubacteriales</taxon>
        <taxon>Heliobacteriaceae</taxon>
        <taxon>Heliobacterium</taxon>
    </lineage>
</organism>
<dbReference type="PANTHER" id="PTHR48090:SF10">
    <property type="entry name" value="GLUCOSYL-3-PHOSPHOGLYCERATE SYNTHASE"/>
    <property type="match status" value="1"/>
</dbReference>
<evidence type="ECO:0000256" key="8">
    <source>
        <dbReference type="ARBA" id="ARBA00048689"/>
    </source>
</evidence>
<evidence type="ECO:0000256" key="2">
    <source>
        <dbReference type="ARBA" id="ARBA00006739"/>
    </source>
</evidence>
<dbReference type="GO" id="GO:0016757">
    <property type="term" value="F:glycosyltransferase activity"/>
    <property type="evidence" value="ECO:0007669"/>
    <property type="project" value="UniProtKB-KW"/>
</dbReference>
<reference evidence="11 12" key="1">
    <citation type="submission" date="2019-11" db="EMBL/GenBank/DDBJ databases">
        <title>Whole-genome sequence of a the green, strictly anaerobic photosynthetic bacterium Heliobacillus mobilis DSM 6151.</title>
        <authorList>
            <person name="Kyndt J.A."/>
            <person name="Meyer T.E."/>
        </authorList>
    </citation>
    <scope>NUCLEOTIDE SEQUENCE [LARGE SCALE GENOMIC DNA]</scope>
    <source>
        <strain evidence="11 12">DSM 6151</strain>
    </source>
</reference>
<protein>
    <recommendedName>
        <fullName evidence="7">Glucosyl-3-phosphoglycerate synthase</fullName>
        <ecNumber evidence="6">2.4.1.266</ecNumber>
    </recommendedName>
</protein>
<dbReference type="CDD" id="cd04179">
    <property type="entry name" value="DPM_DPG-synthase_like"/>
    <property type="match status" value="1"/>
</dbReference>
<gene>
    <name evidence="11" type="ORF">GJ688_02410</name>
</gene>
<dbReference type="EMBL" id="WNKU01000001">
    <property type="protein sequence ID" value="MTV47837.1"/>
    <property type="molecule type" value="Genomic_DNA"/>
</dbReference>
<proteinExistence type="inferred from homology"/>
<evidence type="ECO:0000256" key="6">
    <source>
        <dbReference type="ARBA" id="ARBA00039022"/>
    </source>
</evidence>
<evidence type="ECO:0000313" key="11">
    <source>
        <dbReference type="EMBL" id="MTV47837.1"/>
    </source>
</evidence>
<dbReference type="Proteomes" id="UP000430670">
    <property type="component" value="Unassembled WGS sequence"/>
</dbReference>
<comment type="catalytic activity">
    <reaction evidence="8">
        <text>(2R)-3-phosphoglycerate + UDP-alpha-D-glucose = (2R)-2-O-(alpha-D-glucopyranosyl)-3-phospho-glycerate + UDP + H(+)</text>
        <dbReference type="Rhea" id="RHEA:31319"/>
        <dbReference type="ChEBI" id="CHEBI:15378"/>
        <dbReference type="ChEBI" id="CHEBI:58223"/>
        <dbReference type="ChEBI" id="CHEBI:58272"/>
        <dbReference type="ChEBI" id="CHEBI:58885"/>
        <dbReference type="ChEBI" id="CHEBI:62600"/>
        <dbReference type="EC" id="2.4.1.266"/>
    </reaction>
    <physiologicalReaction direction="left-to-right" evidence="8">
        <dbReference type="Rhea" id="RHEA:31320"/>
    </physiologicalReaction>
</comment>
<evidence type="ECO:0000256" key="1">
    <source>
        <dbReference type="ARBA" id="ARBA00001946"/>
    </source>
</evidence>
<dbReference type="AlphaFoldDB" id="A0A6I3SBM1"/>
<evidence type="ECO:0000256" key="5">
    <source>
        <dbReference type="ARBA" id="ARBA00022842"/>
    </source>
</evidence>
<dbReference type="OrthoDB" id="9810303at2"/>
<comment type="caution">
    <text evidence="11">The sequence shown here is derived from an EMBL/GenBank/DDBJ whole genome shotgun (WGS) entry which is preliminary data.</text>
</comment>
<sequence length="222" mass="24815">MSVSVIIPAYNEERTITDVVRAVMASPYADDVIVVSDGSEDYTALLAREAGVQVIELPENRGKGAAMQAGGKAARFPIFLFLDADLIGLKPNHLTSLAQPVLDDQADMTIGIFEQGRFATDLAQLVSPYLSGQRALKRDVFTAISELEASRYGVEVMLTRFFRDNGHLRQREVILTDLTHLMKEEKLGFVKGFKARMKMYWEIGSVYLERPQRADRDDGTRL</sequence>